<protein>
    <submittedName>
        <fullName evidence="1">Unnamed protein product</fullName>
    </submittedName>
</protein>
<comment type="caution">
    <text evidence="1">The sequence shown here is derived from an EMBL/GenBank/DDBJ whole genome shotgun (WGS) entry which is preliminary data.</text>
</comment>
<evidence type="ECO:0000313" key="2">
    <source>
        <dbReference type="Proteomes" id="UP001165064"/>
    </source>
</evidence>
<gene>
    <name evidence="1" type="ORF">Amon02_000318900</name>
</gene>
<dbReference type="EMBL" id="BSXS01001981">
    <property type="protein sequence ID" value="GME77829.1"/>
    <property type="molecule type" value="Genomic_DNA"/>
</dbReference>
<proteinExistence type="predicted"/>
<sequence length="160" mass="18443">MSFTRLFVSVARNTQCSAFLSSINEINKAFFKSNGQRFYFTKWNLLYLIKKETQKDEALASISSHLAVAPHLDHKNIMSTLSEDRRLKVIKDSYYIASCLTSMSSYLVANPHIDHKNIMSTPSEYRKTWLSPNAKRKSPKEKSNHFEDHVSVTGHHNMMV</sequence>
<name>A0ACB5T013_AMBMO</name>
<keyword evidence="2" id="KW-1185">Reference proteome</keyword>
<dbReference type="Proteomes" id="UP001165064">
    <property type="component" value="Unassembled WGS sequence"/>
</dbReference>
<accession>A0ACB5T013</accession>
<organism evidence="1 2">
    <name type="scientific">Ambrosiozyma monospora</name>
    <name type="common">Yeast</name>
    <name type="synonym">Endomycopsis monosporus</name>
    <dbReference type="NCBI Taxonomy" id="43982"/>
    <lineage>
        <taxon>Eukaryota</taxon>
        <taxon>Fungi</taxon>
        <taxon>Dikarya</taxon>
        <taxon>Ascomycota</taxon>
        <taxon>Saccharomycotina</taxon>
        <taxon>Pichiomycetes</taxon>
        <taxon>Pichiales</taxon>
        <taxon>Pichiaceae</taxon>
        <taxon>Ambrosiozyma</taxon>
    </lineage>
</organism>
<evidence type="ECO:0000313" key="1">
    <source>
        <dbReference type="EMBL" id="GME77829.1"/>
    </source>
</evidence>
<reference evidence="1" key="1">
    <citation type="submission" date="2023-04" db="EMBL/GenBank/DDBJ databases">
        <title>Ambrosiozyma monospora NBRC 10751.</title>
        <authorList>
            <person name="Ichikawa N."/>
            <person name="Sato H."/>
            <person name="Tonouchi N."/>
        </authorList>
    </citation>
    <scope>NUCLEOTIDE SEQUENCE</scope>
    <source>
        <strain evidence="1">NBRC 10751</strain>
    </source>
</reference>